<dbReference type="SUPFAM" id="SSF52980">
    <property type="entry name" value="Restriction endonuclease-like"/>
    <property type="match status" value="1"/>
</dbReference>
<protein>
    <recommendedName>
        <fullName evidence="3">Restriction endonuclease</fullName>
    </recommendedName>
</protein>
<dbReference type="InterPro" id="IPR011335">
    <property type="entry name" value="Restrct_endonuc-II-like"/>
</dbReference>
<dbReference type="EMBL" id="CP101700">
    <property type="protein sequence ID" value="UUC20518.1"/>
    <property type="molecule type" value="Genomic_DNA"/>
</dbReference>
<sequence>MNMQVKCPPIIDMAEVEDLRRDLLQGFDNIDPATLELITDTCLAALKKVDWNAYNEQRFGRRPVAIDDVIFLPSLPPVPKPYRSWPEVHISKFGGLKDLEYEPKSHKVKYVIEHTYQPDWVDAHNDRIFFEAKGVIPTLADAAKYRAVSKHNDVHFVFILQERDVICPFARPRKDGTRMTHEEWVEKEGFDYCYQGEEGEFLKSARYRYLVENFGKGLPRLEETLRANSKK</sequence>
<dbReference type="AlphaFoldDB" id="A0AAJ5LMU2"/>
<reference evidence="1" key="1">
    <citation type="submission" date="2022-07" db="EMBL/GenBank/DDBJ databases">
        <title>Complete genome of MD9.</title>
        <authorList>
            <person name="Cao G."/>
        </authorList>
    </citation>
    <scope>NUCLEOTIDE SEQUENCE</scope>
    <source>
        <strain evidence="1">MD9</strain>
    </source>
</reference>
<gene>
    <name evidence="1" type="ORF">NOV18_08570</name>
</gene>
<dbReference type="Gene3D" id="3.40.91.30">
    <property type="match status" value="1"/>
</dbReference>
<organism evidence="1 2">
    <name type="scientific">Pseudomonas asiatica</name>
    <dbReference type="NCBI Taxonomy" id="2219225"/>
    <lineage>
        <taxon>Bacteria</taxon>
        <taxon>Pseudomonadati</taxon>
        <taxon>Pseudomonadota</taxon>
        <taxon>Gammaproteobacteria</taxon>
        <taxon>Pseudomonadales</taxon>
        <taxon>Pseudomonadaceae</taxon>
        <taxon>Pseudomonas</taxon>
    </lineage>
</organism>
<evidence type="ECO:0000313" key="1">
    <source>
        <dbReference type="EMBL" id="UUC20518.1"/>
    </source>
</evidence>
<evidence type="ECO:0008006" key="3">
    <source>
        <dbReference type="Google" id="ProtNLM"/>
    </source>
</evidence>
<accession>A0AAJ5LMU2</accession>
<evidence type="ECO:0000313" key="2">
    <source>
        <dbReference type="Proteomes" id="UP001058744"/>
    </source>
</evidence>
<name>A0AAJ5LMU2_9PSED</name>
<dbReference type="Proteomes" id="UP001058744">
    <property type="component" value="Chromosome"/>
</dbReference>
<proteinExistence type="predicted"/>
<dbReference type="RefSeq" id="WP_256381981.1">
    <property type="nucleotide sequence ID" value="NZ_CP101700.1"/>
</dbReference>